<dbReference type="Gene3D" id="3.60.21.10">
    <property type="match status" value="1"/>
</dbReference>
<comment type="similarity">
    <text evidence="1">Belongs to the 5'-nucleotidase family.</text>
</comment>
<evidence type="ECO:0000313" key="3">
    <source>
        <dbReference type="EMBL" id="MBY6140800.1"/>
    </source>
</evidence>
<dbReference type="PANTHER" id="PTHR11575:SF6">
    <property type="entry name" value="2',3'-CYCLIC-NUCLEOTIDE 2'-PHOSPHODIESTERASE_3'-NUCLEOTIDASE"/>
    <property type="match status" value="1"/>
</dbReference>
<evidence type="ECO:0000256" key="1">
    <source>
        <dbReference type="RuleBase" id="RU362119"/>
    </source>
</evidence>
<dbReference type="PANTHER" id="PTHR11575">
    <property type="entry name" value="5'-NUCLEOTIDASE-RELATED"/>
    <property type="match status" value="1"/>
</dbReference>
<keyword evidence="1" id="KW-0547">Nucleotide-binding</keyword>
<dbReference type="EMBL" id="JAHVJA010000007">
    <property type="protein sequence ID" value="MBY6140800.1"/>
    <property type="molecule type" value="Genomic_DNA"/>
</dbReference>
<comment type="caution">
    <text evidence="3">The sequence shown here is derived from an EMBL/GenBank/DDBJ whole genome shotgun (WGS) entry which is preliminary data.</text>
</comment>
<dbReference type="Gene3D" id="3.90.780.10">
    <property type="entry name" value="5'-Nucleotidase, C-terminal domain"/>
    <property type="match status" value="1"/>
</dbReference>
<sequence length="618" mass="64990">MKSGAGASDTRSAGELHVLATTDLHCNLLSHDYYADRQGTAAGLSRVATLIAEARAEAASRGAACILVDNGDGFQGAPLGEVLPGAAGPHPLVRAFQTLKYDAAGLGNHDFDFGLEALAEMLQDMPCPVLCSNLSAADPERVLPFAPAAVLDRAVPSCPDLPPVRIGLISVLPPQTLVWCRQVLGGQLQAAGIVEAAAEQARRLKAQGCDMVLALAHTGLSGRAGSDSSENALGELAAVAEIDALVGGHTHLTLPDPEHDFAKPVVMPGSHGSHLGVIRLQLEYTGSGWQAAAGSASLHAVARQQECGGAQPLAAEEPGLVQALAEDHARTLERMREPAGHCPVAMHSYFTFFAPDRGLTLAACAQAAAARVLLRGTAAEGLPLLSAAAPGKFGGRSGPQSYTDIAAGDLCARNIADLQVFPNELRAVEVTGAQLRDWLEMSAGLFNRIVPGSSGQRLTDPQRAGHNFDVIFGLSYRIDVTQPPRFSATGELISPEARRITDLRWQGRPVDPGQRFAVAVNSYRVSGGGRFRMLEEAAELALPPVRIRKTIRDYIAGRLPPEPLAQAPYPWRLAPVPGTRAVAVTGPGAARHLQELPAGMATPRGFSSSGFWELDLQL</sequence>
<evidence type="ECO:0000259" key="2">
    <source>
        <dbReference type="Pfam" id="PF02872"/>
    </source>
</evidence>
<organism evidence="3 4">
    <name type="scientific">Leisingera daeponensis</name>
    <dbReference type="NCBI Taxonomy" id="405746"/>
    <lineage>
        <taxon>Bacteria</taxon>
        <taxon>Pseudomonadati</taxon>
        <taxon>Pseudomonadota</taxon>
        <taxon>Alphaproteobacteria</taxon>
        <taxon>Rhodobacterales</taxon>
        <taxon>Roseobacteraceae</taxon>
        <taxon>Leisingera</taxon>
    </lineage>
</organism>
<name>A0ABS7NHX3_9RHOB</name>
<evidence type="ECO:0000313" key="4">
    <source>
        <dbReference type="Proteomes" id="UP000766629"/>
    </source>
</evidence>
<dbReference type="Proteomes" id="UP000766629">
    <property type="component" value="Unassembled WGS sequence"/>
</dbReference>
<dbReference type="Pfam" id="PF02872">
    <property type="entry name" value="5_nucleotid_C"/>
    <property type="match status" value="1"/>
</dbReference>
<proteinExistence type="inferred from homology"/>
<dbReference type="InterPro" id="IPR006179">
    <property type="entry name" value="5_nucleotidase/apyrase"/>
</dbReference>
<dbReference type="PRINTS" id="PR01607">
    <property type="entry name" value="APYRASEFAMLY"/>
</dbReference>
<dbReference type="SUPFAM" id="SSF55816">
    <property type="entry name" value="5'-nucleotidase (syn. UDP-sugar hydrolase), C-terminal domain"/>
    <property type="match status" value="1"/>
</dbReference>
<feature type="domain" description="5'-Nucleotidase C-terminal" evidence="2">
    <location>
        <begin position="397"/>
        <end position="536"/>
    </location>
</feature>
<keyword evidence="1" id="KW-0378">Hydrolase</keyword>
<dbReference type="SUPFAM" id="SSF56300">
    <property type="entry name" value="Metallo-dependent phosphatases"/>
    <property type="match status" value="1"/>
</dbReference>
<dbReference type="InterPro" id="IPR036907">
    <property type="entry name" value="5'-Nucleotdase_C_sf"/>
</dbReference>
<dbReference type="InterPro" id="IPR008334">
    <property type="entry name" value="5'-Nucleotdase_C"/>
</dbReference>
<accession>A0ABS7NHX3</accession>
<dbReference type="InterPro" id="IPR029052">
    <property type="entry name" value="Metallo-depent_PP-like"/>
</dbReference>
<keyword evidence="4" id="KW-1185">Reference proteome</keyword>
<gene>
    <name evidence="3" type="ORF">KUV26_15270</name>
</gene>
<dbReference type="RefSeq" id="WP_222508953.1">
    <property type="nucleotide sequence ID" value="NZ_JAHVJA010000007.1"/>
</dbReference>
<reference evidence="3 4" key="1">
    <citation type="submission" date="2021-06" db="EMBL/GenBank/DDBJ databases">
        <title>50 bacteria genomes isolated from Dapeng, Shenzhen, China.</title>
        <authorList>
            <person name="Zheng W."/>
            <person name="Yu S."/>
            <person name="Huang Y."/>
        </authorList>
    </citation>
    <scope>NUCLEOTIDE SEQUENCE [LARGE SCALE GENOMIC DNA]</scope>
    <source>
        <strain evidence="3 4">DP1N14-2</strain>
    </source>
</reference>
<protein>
    <submittedName>
        <fullName evidence="3">5'-nucleotidase C-terminal domain-containing protein</fullName>
    </submittedName>
</protein>